<evidence type="ECO:0000256" key="2">
    <source>
        <dbReference type="ARBA" id="ARBA00007742"/>
    </source>
</evidence>
<dbReference type="PROSITE" id="PS50244">
    <property type="entry name" value="S5A_REDUCTASE"/>
    <property type="match status" value="1"/>
</dbReference>
<gene>
    <name evidence="8" type="ORF">EX30DRAFT_328656</name>
</gene>
<proteinExistence type="inferred from homology"/>
<dbReference type="GO" id="GO:0006629">
    <property type="term" value="P:lipid metabolic process"/>
    <property type="evidence" value="ECO:0007669"/>
    <property type="project" value="InterPro"/>
</dbReference>
<dbReference type="GO" id="GO:0016627">
    <property type="term" value="F:oxidoreductase activity, acting on the CH-CH group of donors"/>
    <property type="evidence" value="ECO:0007669"/>
    <property type="project" value="InterPro"/>
</dbReference>
<comment type="subcellular location">
    <subcellularLocation>
        <location evidence="1">Membrane</location>
        <topology evidence="1">Multi-pass membrane protein</topology>
    </subcellularLocation>
</comment>
<evidence type="ECO:0000313" key="8">
    <source>
        <dbReference type="EMBL" id="TGZ82819.1"/>
    </source>
</evidence>
<protein>
    <recommendedName>
        <fullName evidence="7">3-oxo-5-alpha-steroid 4-dehydrogenase C-terminal domain-containing protein</fullName>
    </recommendedName>
</protein>
<evidence type="ECO:0000256" key="5">
    <source>
        <dbReference type="ARBA" id="ARBA00023136"/>
    </source>
</evidence>
<evidence type="ECO:0000313" key="9">
    <source>
        <dbReference type="Proteomes" id="UP000298138"/>
    </source>
</evidence>
<keyword evidence="3 6" id="KW-0812">Transmembrane</keyword>
<organism evidence="8 9">
    <name type="scientific">Ascodesmis nigricans</name>
    <dbReference type="NCBI Taxonomy" id="341454"/>
    <lineage>
        <taxon>Eukaryota</taxon>
        <taxon>Fungi</taxon>
        <taxon>Dikarya</taxon>
        <taxon>Ascomycota</taxon>
        <taxon>Pezizomycotina</taxon>
        <taxon>Pezizomycetes</taxon>
        <taxon>Pezizales</taxon>
        <taxon>Ascodesmidaceae</taxon>
        <taxon>Ascodesmis</taxon>
    </lineage>
</organism>
<dbReference type="STRING" id="341454.A0A4S2N124"/>
<dbReference type="EMBL" id="ML220114">
    <property type="protein sequence ID" value="TGZ82819.1"/>
    <property type="molecule type" value="Genomic_DNA"/>
</dbReference>
<keyword evidence="9" id="KW-1185">Reference proteome</keyword>
<dbReference type="InParanoid" id="A0A4S2N124"/>
<evidence type="ECO:0000259" key="7">
    <source>
        <dbReference type="Pfam" id="PF02544"/>
    </source>
</evidence>
<evidence type="ECO:0000256" key="3">
    <source>
        <dbReference type="ARBA" id="ARBA00022692"/>
    </source>
</evidence>
<dbReference type="InterPro" id="IPR001104">
    <property type="entry name" value="3-oxo-5_a-steroid_4-DH_C"/>
</dbReference>
<keyword evidence="4 6" id="KW-1133">Transmembrane helix</keyword>
<dbReference type="PANTHER" id="PTHR10556">
    <property type="entry name" value="3-OXO-5-ALPHA-STEROID 4-DEHYDROGENASE"/>
    <property type="match status" value="1"/>
</dbReference>
<keyword evidence="5 6" id="KW-0472">Membrane</keyword>
<comment type="similarity">
    <text evidence="2">Belongs to the steroid 5-alpha reductase family.</text>
</comment>
<dbReference type="Pfam" id="PF02544">
    <property type="entry name" value="Steroid_dh"/>
    <property type="match status" value="1"/>
</dbReference>
<evidence type="ECO:0000256" key="4">
    <source>
        <dbReference type="ARBA" id="ARBA00022989"/>
    </source>
</evidence>
<dbReference type="InterPro" id="IPR039357">
    <property type="entry name" value="SRD5A/TECR"/>
</dbReference>
<dbReference type="Proteomes" id="UP000298138">
    <property type="component" value="Unassembled WGS sequence"/>
</dbReference>
<dbReference type="GO" id="GO:0016020">
    <property type="term" value="C:membrane"/>
    <property type="evidence" value="ECO:0007669"/>
    <property type="project" value="UniProtKB-SubCell"/>
</dbReference>
<feature type="domain" description="3-oxo-5-alpha-steroid 4-dehydrogenase C-terminal" evidence="7">
    <location>
        <begin position="115"/>
        <end position="277"/>
    </location>
</feature>
<accession>A0A4S2N124</accession>
<evidence type="ECO:0000256" key="1">
    <source>
        <dbReference type="ARBA" id="ARBA00004141"/>
    </source>
</evidence>
<name>A0A4S2N124_9PEZI</name>
<dbReference type="AlphaFoldDB" id="A0A4S2N124"/>
<dbReference type="OrthoDB" id="5788137at2759"/>
<reference evidence="8 9" key="1">
    <citation type="submission" date="2019-04" db="EMBL/GenBank/DDBJ databases">
        <title>Comparative genomics and transcriptomics to analyze fruiting body development in filamentous ascomycetes.</title>
        <authorList>
            <consortium name="DOE Joint Genome Institute"/>
            <person name="Lutkenhaus R."/>
            <person name="Traeger S."/>
            <person name="Breuer J."/>
            <person name="Kuo A."/>
            <person name="Lipzen A."/>
            <person name="Pangilinan J."/>
            <person name="Dilworth D."/>
            <person name="Sandor L."/>
            <person name="Poggeler S."/>
            <person name="Barry K."/>
            <person name="Grigoriev I.V."/>
            <person name="Nowrousian M."/>
        </authorList>
    </citation>
    <scope>NUCLEOTIDE SEQUENCE [LARGE SCALE GENOMIC DNA]</scope>
    <source>
        <strain evidence="8 9">CBS 389.68</strain>
    </source>
</reference>
<evidence type="ECO:0000256" key="6">
    <source>
        <dbReference type="SAM" id="Phobius"/>
    </source>
</evidence>
<feature type="transmembrane region" description="Helical" evidence="6">
    <location>
        <begin position="117"/>
        <end position="138"/>
    </location>
</feature>
<dbReference type="PANTHER" id="PTHR10556:SF43">
    <property type="entry name" value="STEROID 5-ALPHA-REDUCTASE DET2"/>
    <property type="match status" value="1"/>
</dbReference>
<sequence>MDILRTHGLVPLSRQNWHFLLSYWKYFPFVTPIQLLTDWYPMGKTSYSSFFNLPGRPAWMIMELVSPLTLLFTISTNPTPGPMPLLNKYLTALYLIHYSHRAIISPLRNPNMADYHILIFLSGVGFNVVNGSAIGGWLGGYGGNLEVATWKVILGSVLFFAGLWGNVYHEEILRKIRRIPEEGKDSDKVVSDDGTRVYRIPQGGLFTFVWFPHYFVEWVEWVGFMIAGGGIVRFWPAALFVCNEVATMLPRAMAGKRWYEKKFGKKAPVRMAAIPGVI</sequence>
<feature type="transmembrane region" description="Helical" evidence="6">
    <location>
        <begin position="150"/>
        <end position="168"/>
    </location>
</feature>